<accession>A0A0L8BXW5</accession>
<dbReference type="SUPFAM" id="SSF53756">
    <property type="entry name" value="UDP-Glycosyltransferase/glycogen phosphorylase"/>
    <property type="match status" value="1"/>
</dbReference>
<dbReference type="RefSeq" id="WP_053249110.1">
    <property type="nucleotide sequence ID" value="NZ_LGAP01000005.1"/>
</dbReference>
<evidence type="ECO:0000313" key="2">
    <source>
        <dbReference type="EMBL" id="KOF19546.1"/>
    </source>
</evidence>
<dbReference type="EMBL" id="LGAP01000005">
    <property type="protein sequence ID" value="KOF19546.1"/>
    <property type="molecule type" value="Genomic_DNA"/>
</dbReference>
<dbReference type="PANTHER" id="PTHR21015">
    <property type="entry name" value="UDP-N-ACETYLGLUCOSAMINE--N-ACETYLMURAMYL-(PENTAPEPTIDE) PYROPHOSPHORYL-UNDECAPRENOL N-ACETYLGLUCOSAMINE TRANSFERASE 1"/>
    <property type="match status" value="1"/>
</dbReference>
<evidence type="ECO:0000259" key="1">
    <source>
        <dbReference type="Pfam" id="PF04101"/>
    </source>
</evidence>
<gene>
    <name evidence="2" type="ORF">AC244_12375</name>
</gene>
<dbReference type="PANTHER" id="PTHR21015:SF28">
    <property type="entry name" value="SLL1722 PROTEIN"/>
    <property type="match status" value="1"/>
</dbReference>
<dbReference type="InterPro" id="IPR007235">
    <property type="entry name" value="Glyco_trans_28_C"/>
</dbReference>
<sequence length="392" mass="42134">MEDGMTRQQRVFFYVQHLLGIGHLARASRIASALAADGFDVTVVTGGTPVPGFPASDLKHVALPPVVAGDKGFSGLADETGNPVDDDFKNRRRDMLLDAFRTCDPDVVIFEAFPFGRRQMRFELMPLLALIETSSPRPLVATSLRDILQERTKPGRAEEMLDLVQTHFDLVLVHGDPAFARLEETFPYAQEIADKVAYTGLVAGSPAMAPLERFDVLVSAGGGAVGKELIGAGLEAAKLLPPELQWCLITGPNLPQVDYDAFEAAAPGNVKLFRFRQDFASLLSGARLSVSQAGYNTVCDIIRAGCASLLIPFTAGGETEQSTRAVRLAKLGLAGVLPENEVTPARLARDVETLLARAKPAMPPLDLEGATHTAAILRERLSKVPVKPSRSA</sequence>
<dbReference type="GO" id="GO:0016758">
    <property type="term" value="F:hexosyltransferase activity"/>
    <property type="evidence" value="ECO:0007669"/>
    <property type="project" value="InterPro"/>
</dbReference>
<dbReference type="Gene3D" id="3.40.50.2000">
    <property type="entry name" value="Glycogen Phosphorylase B"/>
    <property type="match status" value="2"/>
</dbReference>
<dbReference type="AlphaFoldDB" id="A0A0L8BXW5"/>
<feature type="domain" description="Glycosyl transferase family 28 C-terminal" evidence="1">
    <location>
        <begin position="224"/>
        <end position="358"/>
    </location>
</feature>
<proteinExistence type="predicted"/>
<dbReference type="Pfam" id="PF04101">
    <property type="entry name" value="Glyco_tran_28_C"/>
    <property type="match status" value="1"/>
</dbReference>
<protein>
    <submittedName>
        <fullName evidence="2">Glycosyl transferase</fullName>
    </submittedName>
</protein>
<name>A0A0L8BXW5_ENSAD</name>
<dbReference type="Proteomes" id="UP000037425">
    <property type="component" value="Unassembled WGS sequence"/>
</dbReference>
<dbReference type="PATRIC" id="fig|106592.7.peg.6423"/>
<reference evidence="3" key="1">
    <citation type="submission" date="2015-07" db="EMBL/GenBank/DDBJ databases">
        <title>Whole genome sequence of an Ensifer adhaerens strain isolated from a cave pool in the Wind Cave National Park.</title>
        <authorList>
            <person name="Eng W.W.H."/>
            <person name="Gan H.M."/>
            <person name="Barton H.A."/>
            <person name="Savka M.A."/>
        </authorList>
    </citation>
    <scope>NUCLEOTIDE SEQUENCE [LARGE SCALE GENOMIC DNA]</scope>
    <source>
        <strain evidence="3">SD006</strain>
    </source>
</reference>
<comment type="caution">
    <text evidence="2">The sequence shown here is derived from an EMBL/GenBank/DDBJ whole genome shotgun (WGS) entry which is preliminary data.</text>
</comment>
<keyword evidence="2" id="KW-0808">Transferase</keyword>
<organism evidence="2 3">
    <name type="scientific">Ensifer adhaerens</name>
    <name type="common">Sinorhizobium morelense</name>
    <dbReference type="NCBI Taxonomy" id="106592"/>
    <lineage>
        <taxon>Bacteria</taxon>
        <taxon>Pseudomonadati</taxon>
        <taxon>Pseudomonadota</taxon>
        <taxon>Alphaproteobacteria</taxon>
        <taxon>Hyphomicrobiales</taxon>
        <taxon>Rhizobiaceae</taxon>
        <taxon>Sinorhizobium/Ensifer group</taxon>
        <taxon>Ensifer</taxon>
    </lineage>
</organism>
<evidence type="ECO:0000313" key="3">
    <source>
        <dbReference type="Proteomes" id="UP000037425"/>
    </source>
</evidence>